<evidence type="ECO:0000313" key="1">
    <source>
        <dbReference type="EMBL" id="KGB21248.1"/>
    </source>
</evidence>
<gene>
    <name evidence="1" type="ORF">AtDm6_2884</name>
</gene>
<protein>
    <submittedName>
        <fullName evidence="1">Uncharacterized protein</fullName>
    </submittedName>
</protein>
<comment type="caution">
    <text evidence="1">The sequence shown here is derived from an EMBL/GenBank/DDBJ whole genome shotgun (WGS) entry which is preliminary data.</text>
</comment>
<sequence length="40" mass="4842">MASAVWMSWDGWRTQTFWFFSCWVIDRRPGLRHQSSHDAV</sequence>
<proteinExistence type="predicted"/>
<dbReference type="EMBL" id="JOKM01000102">
    <property type="protein sequence ID" value="KGB21248.1"/>
    <property type="molecule type" value="Genomic_DNA"/>
</dbReference>
<dbReference type="AlphaFoldDB" id="A0A095AWZ4"/>
<dbReference type="Proteomes" id="UP000029448">
    <property type="component" value="Unassembled WGS sequence"/>
</dbReference>
<keyword evidence="2" id="KW-1185">Reference proteome</keyword>
<name>A0A095AWZ4_9PROT</name>
<reference evidence="1 2" key="1">
    <citation type="submission" date="2014-06" db="EMBL/GenBank/DDBJ databases">
        <title>Functional and comparative genomic analyses of the Drosophila gut microbiota identify candidate symbiosis factors.</title>
        <authorList>
            <person name="Newell P.D."/>
            <person name="Chaston J.M."/>
            <person name="Douglas A.E."/>
        </authorList>
    </citation>
    <scope>NUCLEOTIDE SEQUENCE [LARGE SCALE GENOMIC DNA]</scope>
    <source>
        <strain evidence="1 2">DmCS_006</strain>
    </source>
</reference>
<evidence type="ECO:0000313" key="2">
    <source>
        <dbReference type="Proteomes" id="UP000029448"/>
    </source>
</evidence>
<accession>A0A095AWZ4</accession>
<organism evidence="1 2">
    <name type="scientific">Acetobacter tropicalis</name>
    <dbReference type="NCBI Taxonomy" id="104102"/>
    <lineage>
        <taxon>Bacteria</taxon>
        <taxon>Pseudomonadati</taxon>
        <taxon>Pseudomonadota</taxon>
        <taxon>Alphaproteobacteria</taxon>
        <taxon>Acetobacterales</taxon>
        <taxon>Acetobacteraceae</taxon>
        <taxon>Acetobacter</taxon>
    </lineage>
</organism>